<gene>
    <name evidence="1" type="ORF">L195_g059301</name>
</gene>
<reference evidence="1 2" key="1">
    <citation type="journal article" date="2014" name="Am. J. Bot.">
        <title>Genome assembly and annotation for red clover (Trifolium pratense; Fabaceae).</title>
        <authorList>
            <person name="Istvanek J."/>
            <person name="Jaros M."/>
            <person name="Krenek A."/>
            <person name="Repkova J."/>
        </authorList>
    </citation>
    <scope>NUCLEOTIDE SEQUENCE [LARGE SCALE GENOMIC DNA]</scope>
    <source>
        <strain evidence="2">cv. Tatra</strain>
        <tissue evidence="1">Young leaves</tissue>
    </source>
</reference>
<dbReference type="AlphaFoldDB" id="A0A2K3JX62"/>
<proteinExistence type="predicted"/>
<evidence type="ECO:0000313" key="1">
    <source>
        <dbReference type="EMBL" id="PNX58659.1"/>
    </source>
</evidence>
<name>A0A2K3JX62_TRIPR</name>
<dbReference type="Proteomes" id="UP000236291">
    <property type="component" value="Unassembled WGS sequence"/>
</dbReference>
<protein>
    <submittedName>
        <fullName evidence="1">Uncharacterized protein</fullName>
    </submittedName>
</protein>
<accession>A0A2K3JX62</accession>
<organism evidence="1 2">
    <name type="scientific">Trifolium pratense</name>
    <name type="common">Red clover</name>
    <dbReference type="NCBI Taxonomy" id="57577"/>
    <lineage>
        <taxon>Eukaryota</taxon>
        <taxon>Viridiplantae</taxon>
        <taxon>Streptophyta</taxon>
        <taxon>Embryophyta</taxon>
        <taxon>Tracheophyta</taxon>
        <taxon>Spermatophyta</taxon>
        <taxon>Magnoliopsida</taxon>
        <taxon>eudicotyledons</taxon>
        <taxon>Gunneridae</taxon>
        <taxon>Pentapetalae</taxon>
        <taxon>rosids</taxon>
        <taxon>fabids</taxon>
        <taxon>Fabales</taxon>
        <taxon>Fabaceae</taxon>
        <taxon>Papilionoideae</taxon>
        <taxon>50 kb inversion clade</taxon>
        <taxon>NPAAA clade</taxon>
        <taxon>Hologalegina</taxon>
        <taxon>IRL clade</taxon>
        <taxon>Trifolieae</taxon>
        <taxon>Trifolium</taxon>
    </lineage>
</organism>
<sequence length="56" mass="5862">MYVSVSNKIIFGGGSPFLCIWSTFSASVLTVWSGLQAGDLAAYDFIPPGADCELGT</sequence>
<dbReference type="EMBL" id="ASHM01128636">
    <property type="protein sequence ID" value="PNX58659.1"/>
    <property type="molecule type" value="Genomic_DNA"/>
</dbReference>
<reference evidence="1 2" key="2">
    <citation type="journal article" date="2017" name="Front. Plant Sci.">
        <title>Gene Classification and Mining of Molecular Markers Useful in Red Clover (Trifolium pratense) Breeding.</title>
        <authorList>
            <person name="Istvanek J."/>
            <person name="Dluhosova J."/>
            <person name="Dluhos P."/>
            <person name="Patkova L."/>
            <person name="Nedelnik J."/>
            <person name="Repkova J."/>
        </authorList>
    </citation>
    <scope>NUCLEOTIDE SEQUENCE [LARGE SCALE GENOMIC DNA]</scope>
    <source>
        <strain evidence="2">cv. Tatra</strain>
        <tissue evidence="1">Young leaves</tissue>
    </source>
</reference>
<comment type="caution">
    <text evidence="1">The sequence shown here is derived from an EMBL/GenBank/DDBJ whole genome shotgun (WGS) entry which is preliminary data.</text>
</comment>
<evidence type="ECO:0000313" key="2">
    <source>
        <dbReference type="Proteomes" id="UP000236291"/>
    </source>
</evidence>